<keyword evidence="2 5" id="KW-0238">DNA-binding</keyword>
<dbReference type="PROSITE" id="PS01124">
    <property type="entry name" value="HTH_ARAC_FAMILY_2"/>
    <property type="match status" value="1"/>
</dbReference>
<dbReference type="InterPro" id="IPR037923">
    <property type="entry name" value="HTH-like"/>
</dbReference>
<dbReference type="Pfam" id="PF07883">
    <property type="entry name" value="Cupin_2"/>
    <property type="match status" value="1"/>
</dbReference>
<dbReference type="InterPro" id="IPR018062">
    <property type="entry name" value="HTH_AraC-typ_CS"/>
</dbReference>
<evidence type="ECO:0000259" key="4">
    <source>
        <dbReference type="PROSITE" id="PS01124"/>
    </source>
</evidence>
<dbReference type="KEGG" id="lzy:LZ3411_0155"/>
<dbReference type="EMBL" id="LT854705">
    <property type="protein sequence ID" value="SMS13205.1"/>
    <property type="molecule type" value="Genomic_DNA"/>
</dbReference>
<protein>
    <submittedName>
        <fullName evidence="5">DNA-binding response regulator, AraC family</fullName>
    </submittedName>
</protein>
<sequence>MEPLRDSQLTVLWMSGRTYQRGEAVALHQHEFNQLQLVLSGEEHVQLADRPYTVFGGQLYLVTPRTPHAFKFNHDAVIIDIKFTTSPDLQRLLNQVAQPPIFPVSDRESFRRLLTQALAAQRQPTPYGMLRVDVRLKDLLLTLVVDQNGLVTPIPEATYMSPDTSFAPLRYLQQHYATPLRLADLARHFHYSKNYMIEICKRETGVTPNTLLQLIRIRHVKNYLAYTELSINDIAIHVGLDANYLTRLFKQQVGQSPLKYRQTIQAERRQNITLLRSFDHQQQPKIHQSKQ</sequence>
<dbReference type="PANTHER" id="PTHR43280:SF28">
    <property type="entry name" value="HTH-TYPE TRANSCRIPTIONAL ACTIVATOR RHAS"/>
    <property type="match status" value="1"/>
</dbReference>
<dbReference type="SMART" id="SM00342">
    <property type="entry name" value="HTH_ARAC"/>
    <property type="match status" value="1"/>
</dbReference>
<reference evidence="6" key="1">
    <citation type="submission" date="2017-05" db="EMBL/GenBank/DDBJ databases">
        <authorList>
            <person name="Papadimitriou K."/>
        </authorList>
    </citation>
    <scope>NUCLEOTIDE SEQUENCE [LARGE SCALE GENOMIC DNA]</scope>
    <source>
        <strain evidence="6">ACA-DC 3411</strain>
    </source>
</reference>
<name>A0A1Y6JTN3_9LACO</name>
<dbReference type="GO" id="GO:0003700">
    <property type="term" value="F:DNA-binding transcription factor activity"/>
    <property type="evidence" value="ECO:0007669"/>
    <property type="project" value="InterPro"/>
</dbReference>
<keyword evidence="1" id="KW-0805">Transcription regulation</keyword>
<dbReference type="InterPro" id="IPR009057">
    <property type="entry name" value="Homeodomain-like_sf"/>
</dbReference>
<dbReference type="RefSeq" id="WP_087741338.1">
    <property type="nucleotide sequence ID" value="NZ_LT854705.1"/>
</dbReference>
<dbReference type="SUPFAM" id="SSF51215">
    <property type="entry name" value="Regulatory protein AraC"/>
    <property type="match status" value="1"/>
</dbReference>
<dbReference type="SUPFAM" id="SSF46689">
    <property type="entry name" value="Homeodomain-like"/>
    <property type="match status" value="2"/>
</dbReference>
<keyword evidence="3" id="KW-0804">Transcription</keyword>
<gene>
    <name evidence="5" type="ORF">LZ3411_0155</name>
</gene>
<dbReference type="InterPro" id="IPR014710">
    <property type="entry name" value="RmlC-like_jellyroll"/>
</dbReference>
<dbReference type="Pfam" id="PF12833">
    <property type="entry name" value="HTH_18"/>
    <property type="match status" value="1"/>
</dbReference>
<organism evidence="5 6">
    <name type="scientific">Levilactobacillus zymae</name>
    <dbReference type="NCBI Taxonomy" id="267363"/>
    <lineage>
        <taxon>Bacteria</taxon>
        <taxon>Bacillati</taxon>
        <taxon>Bacillota</taxon>
        <taxon>Bacilli</taxon>
        <taxon>Lactobacillales</taxon>
        <taxon>Lactobacillaceae</taxon>
        <taxon>Levilactobacillus</taxon>
    </lineage>
</organism>
<dbReference type="Gene3D" id="1.10.10.60">
    <property type="entry name" value="Homeodomain-like"/>
    <property type="match status" value="2"/>
</dbReference>
<feature type="domain" description="HTH araC/xylS-type" evidence="4">
    <location>
        <begin position="166"/>
        <end position="263"/>
    </location>
</feature>
<dbReference type="GO" id="GO:0043565">
    <property type="term" value="F:sequence-specific DNA binding"/>
    <property type="evidence" value="ECO:0007669"/>
    <property type="project" value="InterPro"/>
</dbReference>
<accession>A0A1Y6JTN3</accession>
<evidence type="ECO:0000313" key="6">
    <source>
        <dbReference type="Proteomes" id="UP000195412"/>
    </source>
</evidence>
<dbReference type="InterPro" id="IPR013096">
    <property type="entry name" value="Cupin_2"/>
</dbReference>
<evidence type="ECO:0000256" key="1">
    <source>
        <dbReference type="ARBA" id="ARBA00023015"/>
    </source>
</evidence>
<evidence type="ECO:0000256" key="3">
    <source>
        <dbReference type="ARBA" id="ARBA00023163"/>
    </source>
</evidence>
<dbReference type="AlphaFoldDB" id="A0A1Y6JTN3"/>
<proteinExistence type="predicted"/>
<dbReference type="PANTHER" id="PTHR43280">
    <property type="entry name" value="ARAC-FAMILY TRANSCRIPTIONAL REGULATOR"/>
    <property type="match status" value="1"/>
</dbReference>
<dbReference type="PROSITE" id="PS00041">
    <property type="entry name" value="HTH_ARAC_FAMILY_1"/>
    <property type="match status" value="1"/>
</dbReference>
<evidence type="ECO:0000256" key="2">
    <source>
        <dbReference type="ARBA" id="ARBA00023125"/>
    </source>
</evidence>
<dbReference type="InterPro" id="IPR018060">
    <property type="entry name" value="HTH_AraC"/>
</dbReference>
<dbReference type="Gene3D" id="2.60.120.10">
    <property type="entry name" value="Jelly Rolls"/>
    <property type="match status" value="1"/>
</dbReference>
<dbReference type="Proteomes" id="UP000195412">
    <property type="component" value="Chromosome I"/>
</dbReference>
<evidence type="ECO:0000313" key="5">
    <source>
        <dbReference type="EMBL" id="SMS13205.1"/>
    </source>
</evidence>